<dbReference type="PANTHER" id="PTHR31460">
    <property type="match status" value="1"/>
</dbReference>
<accession>A0A1R3JMT0</accession>
<dbReference type="AlphaFoldDB" id="A0A1R3JMT0"/>
<dbReference type="STRING" id="210143.A0A1R3JMT0"/>
<evidence type="ECO:0000313" key="2">
    <source>
        <dbReference type="Proteomes" id="UP000188268"/>
    </source>
</evidence>
<gene>
    <name evidence="1" type="ORF">CCACVL1_05109</name>
</gene>
<proteinExistence type="predicted"/>
<comment type="caution">
    <text evidence="1">The sequence shown here is derived from an EMBL/GenBank/DDBJ whole genome shotgun (WGS) entry which is preliminary data.</text>
</comment>
<dbReference type="GO" id="GO:0005783">
    <property type="term" value="C:endoplasmic reticulum"/>
    <property type="evidence" value="ECO:0007669"/>
    <property type="project" value="TreeGrafter"/>
</dbReference>
<protein>
    <submittedName>
        <fullName evidence="1">Uncharacterized protein</fullName>
    </submittedName>
</protein>
<dbReference type="PANTHER" id="PTHR31460:SF3">
    <property type="entry name" value="MESOCENTIN"/>
    <property type="match status" value="1"/>
</dbReference>
<dbReference type="EMBL" id="AWWV01007524">
    <property type="protein sequence ID" value="OMO96037.1"/>
    <property type="molecule type" value="Genomic_DNA"/>
</dbReference>
<reference evidence="1 2" key="1">
    <citation type="submission" date="2013-09" db="EMBL/GenBank/DDBJ databases">
        <title>Corchorus capsularis genome sequencing.</title>
        <authorList>
            <person name="Alam M."/>
            <person name="Haque M.S."/>
            <person name="Islam M.S."/>
            <person name="Emdad E.M."/>
            <person name="Islam M.M."/>
            <person name="Ahmed B."/>
            <person name="Halim A."/>
            <person name="Hossen Q.M.M."/>
            <person name="Hossain M.Z."/>
            <person name="Ahmed R."/>
            <person name="Khan M.M."/>
            <person name="Islam R."/>
            <person name="Rashid M.M."/>
            <person name="Khan S.A."/>
            <person name="Rahman M.S."/>
            <person name="Alam M."/>
        </authorList>
    </citation>
    <scope>NUCLEOTIDE SEQUENCE [LARGE SCALE GENOMIC DNA]</scope>
    <source>
        <strain evidence="2">cv. CVL-1</strain>
        <tissue evidence="1">Whole seedling</tissue>
    </source>
</reference>
<dbReference type="InterPro" id="IPR053224">
    <property type="entry name" value="Sensory_adhesion_molecule"/>
</dbReference>
<name>A0A1R3JMT0_COCAP</name>
<dbReference type="Proteomes" id="UP000188268">
    <property type="component" value="Unassembled WGS sequence"/>
</dbReference>
<keyword evidence="2" id="KW-1185">Reference proteome</keyword>
<sequence>MDGLFLLQNGCESRQKPQASQFQSPFSSLRMPWKGKNKEIFNTRSDLNSTGKEGKQSRENVIAKASFNRSPHVINFRWRNLYPQGMAWDPSAEHFIVGSMNQRSIHSVSDAGVIETIVSNPTLPENVTVLGLTVDSTKKQNAYSLASTQLLLSLPSTHSLPTTSEPAAASSYLTYPPFDYLEI</sequence>
<dbReference type="Gramene" id="OMO96037">
    <property type="protein sequence ID" value="OMO96037"/>
    <property type="gene ID" value="CCACVL1_05109"/>
</dbReference>
<evidence type="ECO:0000313" key="1">
    <source>
        <dbReference type="EMBL" id="OMO96037.1"/>
    </source>
</evidence>
<organism evidence="1 2">
    <name type="scientific">Corchorus capsularis</name>
    <name type="common">Jute</name>
    <dbReference type="NCBI Taxonomy" id="210143"/>
    <lineage>
        <taxon>Eukaryota</taxon>
        <taxon>Viridiplantae</taxon>
        <taxon>Streptophyta</taxon>
        <taxon>Embryophyta</taxon>
        <taxon>Tracheophyta</taxon>
        <taxon>Spermatophyta</taxon>
        <taxon>Magnoliopsida</taxon>
        <taxon>eudicotyledons</taxon>
        <taxon>Gunneridae</taxon>
        <taxon>Pentapetalae</taxon>
        <taxon>rosids</taxon>
        <taxon>malvids</taxon>
        <taxon>Malvales</taxon>
        <taxon>Malvaceae</taxon>
        <taxon>Grewioideae</taxon>
        <taxon>Apeibeae</taxon>
        <taxon>Corchorus</taxon>
    </lineage>
</organism>
<dbReference type="OrthoDB" id="1885092at2759"/>